<keyword evidence="2" id="KW-1185">Reference proteome</keyword>
<gene>
    <name evidence="1" type="ORF">HNO88_004213</name>
</gene>
<dbReference type="Proteomes" id="UP000555448">
    <property type="component" value="Unassembled WGS sequence"/>
</dbReference>
<comment type="caution">
    <text evidence="1">The sequence shown here is derived from an EMBL/GenBank/DDBJ whole genome shotgun (WGS) entry which is preliminary data.</text>
</comment>
<dbReference type="AlphaFoldDB" id="A0A7W7KDL0"/>
<reference evidence="1 2" key="1">
    <citation type="submission" date="2020-08" db="EMBL/GenBank/DDBJ databases">
        <title>Functional genomics of gut bacteria from endangered species of beetles.</title>
        <authorList>
            <person name="Carlos-Shanley C."/>
        </authorList>
    </citation>
    <scope>NUCLEOTIDE SEQUENCE [LARGE SCALE GENOMIC DNA]</scope>
    <source>
        <strain evidence="1 2">S00245</strain>
    </source>
</reference>
<evidence type="ECO:0000313" key="1">
    <source>
        <dbReference type="EMBL" id="MBB4860867.1"/>
    </source>
</evidence>
<sequence>MASLGAGSLGYGSAVRLQNEEDGAGLAGIKALLSDDLVDKPTCDYAPSYSATKNMPLR</sequence>
<organism evidence="1 2">
    <name type="scientific">Novosphingobium chloroacetimidivorans</name>
    <dbReference type="NCBI Taxonomy" id="1428314"/>
    <lineage>
        <taxon>Bacteria</taxon>
        <taxon>Pseudomonadati</taxon>
        <taxon>Pseudomonadota</taxon>
        <taxon>Alphaproteobacteria</taxon>
        <taxon>Sphingomonadales</taxon>
        <taxon>Sphingomonadaceae</taxon>
        <taxon>Novosphingobium</taxon>
    </lineage>
</organism>
<dbReference type="EMBL" id="JACHLR010000035">
    <property type="protein sequence ID" value="MBB4860867.1"/>
    <property type="molecule type" value="Genomic_DNA"/>
</dbReference>
<evidence type="ECO:0000313" key="2">
    <source>
        <dbReference type="Proteomes" id="UP000555448"/>
    </source>
</evidence>
<protein>
    <submittedName>
        <fullName evidence="1">Uncharacterized protein</fullName>
    </submittedName>
</protein>
<name>A0A7W7KDL0_9SPHN</name>
<accession>A0A7W7KDL0</accession>
<proteinExistence type="predicted"/>